<sequence length="286" mass="33010">MNLQFVKYFVALANTLNFTKASEQVFVVQSTFSAGIKKLEEHFGVKLFERDKRNVQLTSEGELFLPKAMELLKLWNDIEISFEVKEDEPILLSFVQNILLDAILESINQYKITYPFSEVNIVEKKDAELLQLLLNEQLDVLFVDYEIEHENIDFQFITIEKLVFAINDKHPLSNKKSIPLSVLSEEPFIERSFCAMYDELTEKLKEMNVKPKKVFTAPNNGTVSTLVASGMGISLMPMPTFKTENVVYLPIEDAPITRDIYLAWNKDLIKRKHTVKNFIDTCVKNL</sequence>
<dbReference type="FunFam" id="1.10.10.10:FF:000001">
    <property type="entry name" value="LysR family transcriptional regulator"/>
    <property type="match status" value="1"/>
</dbReference>
<dbReference type="InterPro" id="IPR036388">
    <property type="entry name" value="WH-like_DNA-bd_sf"/>
</dbReference>
<feature type="domain" description="HTH lysR-type" evidence="5">
    <location>
        <begin position="1"/>
        <end position="58"/>
    </location>
</feature>
<evidence type="ECO:0000313" key="6">
    <source>
        <dbReference type="EMBL" id="NME66628.1"/>
    </source>
</evidence>
<evidence type="ECO:0000313" key="7">
    <source>
        <dbReference type="Proteomes" id="UP000576082"/>
    </source>
</evidence>
<keyword evidence="2" id="KW-0805">Transcription regulation</keyword>
<dbReference type="Gene3D" id="3.40.190.10">
    <property type="entry name" value="Periplasmic binding protein-like II"/>
    <property type="match status" value="2"/>
</dbReference>
<evidence type="ECO:0000259" key="5">
    <source>
        <dbReference type="PROSITE" id="PS50931"/>
    </source>
</evidence>
<gene>
    <name evidence="6" type="ORF">HHU12_01510</name>
</gene>
<reference evidence="6 7" key="1">
    <citation type="submission" date="2020-04" db="EMBL/GenBank/DDBJ databases">
        <title>Flammeovirga sp. SR4, a novel species isolated from seawater.</title>
        <authorList>
            <person name="Wang X."/>
        </authorList>
    </citation>
    <scope>NUCLEOTIDE SEQUENCE [LARGE SCALE GENOMIC DNA]</scope>
    <source>
        <strain evidence="6 7">ATCC 23126</strain>
    </source>
</reference>
<protein>
    <submittedName>
        <fullName evidence="6">LysR family transcriptional regulator</fullName>
    </submittedName>
</protein>
<dbReference type="InterPro" id="IPR005119">
    <property type="entry name" value="LysR_subst-bd"/>
</dbReference>
<keyword evidence="7" id="KW-1185">Reference proteome</keyword>
<dbReference type="AlphaFoldDB" id="A0A7X9NZX0"/>
<dbReference type="SUPFAM" id="SSF53850">
    <property type="entry name" value="Periplasmic binding protein-like II"/>
    <property type="match status" value="1"/>
</dbReference>
<dbReference type="GO" id="GO:0032993">
    <property type="term" value="C:protein-DNA complex"/>
    <property type="evidence" value="ECO:0007669"/>
    <property type="project" value="TreeGrafter"/>
</dbReference>
<organism evidence="6 7">
    <name type="scientific">Flammeovirga aprica JL-4</name>
    <dbReference type="NCBI Taxonomy" id="694437"/>
    <lineage>
        <taxon>Bacteria</taxon>
        <taxon>Pseudomonadati</taxon>
        <taxon>Bacteroidota</taxon>
        <taxon>Cytophagia</taxon>
        <taxon>Cytophagales</taxon>
        <taxon>Flammeovirgaceae</taxon>
        <taxon>Flammeovirga</taxon>
    </lineage>
</organism>
<evidence type="ECO:0000256" key="4">
    <source>
        <dbReference type="ARBA" id="ARBA00023163"/>
    </source>
</evidence>
<dbReference type="GO" id="GO:0003700">
    <property type="term" value="F:DNA-binding transcription factor activity"/>
    <property type="evidence" value="ECO:0007669"/>
    <property type="project" value="InterPro"/>
</dbReference>
<dbReference type="Pfam" id="PF00126">
    <property type="entry name" value="HTH_1"/>
    <property type="match status" value="1"/>
</dbReference>
<dbReference type="RefSeq" id="WP_169654376.1">
    <property type="nucleotide sequence ID" value="NZ_JABANE010000003.1"/>
</dbReference>
<comment type="similarity">
    <text evidence="1">Belongs to the LysR transcriptional regulatory family.</text>
</comment>
<dbReference type="PANTHER" id="PTHR30346:SF0">
    <property type="entry name" value="HCA OPERON TRANSCRIPTIONAL ACTIVATOR HCAR"/>
    <property type="match status" value="1"/>
</dbReference>
<dbReference type="InterPro" id="IPR000847">
    <property type="entry name" value="LysR_HTH_N"/>
</dbReference>
<dbReference type="PANTHER" id="PTHR30346">
    <property type="entry name" value="TRANSCRIPTIONAL DUAL REGULATOR HCAR-RELATED"/>
    <property type="match status" value="1"/>
</dbReference>
<dbReference type="GO" id="GO:0003677">
    <property type="term" value="F:DNA binding"/>
    <property type="evidence" value="ECO:0007669"/>
    <property type="project" value="UniProtKB-KW"/>
</dbReference>
<dbReference type="PRINTS" id="PR00039">
    <property type="entry name" value="HTHLYSR"/>
</dbReference>
<comment type="caution">
    <text evidence="6">The sequence shown here is derived from an EMBL/GenBank/DDBJ whole genome shotgun (WGS) entry which is preliminary data.</text>
</comment>
<dbReference type="PROSITE" id="PS50931">
    <property type="entry name" value="HTH_LYSR"/>
    <property type="match status" value="1"/>
</dbReference>
<evidence type="ECO:0000256" key="1">
    <source>
        <dbReference type="ARBA" id="ARBA00009437"/>
    </source>
</evidence>
<proteinExistence type="inferred from homology"/>
<evidence type="ECO:0000256" key="2">
    <source>
        <dbReference type="ARBA" id="ARBA00023015"/>
    </source>
</evidence>
<dbReference type="Gene3D" id="1.10.10.10">
    <property type="entry name" value="Winged helix-like DNA-binding domain superfamily/Winged helix DNA-binding domain"/>
    <property type="match status" value="1"/>
</dbReference>
<dbReference type="InterPro" id="IPR036390">
    <property type="entry name" value="WH_DNA-bd_sf"/>
</dbReference>
<evidence type="ECO:0000256" key="3">
    <source>
        <dbReference type="ARBA" id="ARBA00023125"/>
    </source>
</evidence>
<dbReference type="EMBL" id="JABANE010000003">
    <property type="protein sequence ID" value="NME66628.1"/>
    <property type="molecule type" value="Genomic_DNA"/>
</dbReference>
<name>A0A7X9NZX0_9BACT</name>
<dbReference type="Pfam" id="PF03466">
    <property type="entry name" value="LysR_substrate"/>
    <property type="match status" value="1"/>
</dbReference>
<dbReference type="SUPFAM" id="SSF46785">
    <property type="entry name" value="Winged helix' DNA-binding domain"/>
    <property type="match status" value="1"/>
</dbReference>
<dbReference type="Proteomes" id="UP000576082">
    <property type="component" value="Unassembled WGS sequence"/>
</dbReference>
<keyword evidence="4" id="KW-0804">Transcription</keyword>
<keyword evidence="3" id="KW-0238">DNA-binding</keyword>
<accession>A0A7X9NZX0</accession>